<sequence>LGSSSCGLFSRVTSTTGLGEACPDGVPAETVSEFFFFAFLAAQSLA</sequence>
<accession>A0A392W4Y7</accession>
<evidence type="ECO:0000313" key="1">
    <source>
        <dbReference type="EMBL" id="MCI93730.1"/>
    </source>
</evidence>
<protein>
    <submittedName>
        <fullName evidence="1">Uncharacterized protein</fullName>
    </submittedName>
</protein>
<comment type="caution">
    <text evidence="1">The sequence shown here is derived from an EMBL/GenBank/DDBJ whole genome shotgun (WGS) entry which is preliminary data.</text>
</comment>
<name>A0A392W4Y7_9FABA</name>
<organism evidence="1 2">
    <name type="scientific">Trifolium medium</name>
    <dbReference type="NCBI Taxonomy" id="97028"/>
    <lineage>
        <taxon>Eukaryota</taxon>
        <taxon>Viridiplantae</taxon>
        <taxon>Streptophyta</taxon>
        <taxon>Embryophyta</taxon>
        <taxon>Tracheophyta</taxon>
        <taxon>Spermatophyta</taxon>
        <taxon>Magnoliopsida</taxon>
        <taxon>eudicotyledons</taxon>
        <taxon>Gunneridae</taxon>
        <taxon>Pentapetalae</taxon>
        <taxon>rosids</taxon>
        <taxon>fabids</taxon>
        <taxon>Fabales</taxon>
        <taxon>Fabaceae</taxon>
        <taxon>Papilionoideae</taxon>
        <taxon>50 kb inversion clade</taxon>
        <taxon>NPAAA clade</taxon>
        <taxon>Hologalegina</taxon>
        <taxon>IRL clade</taxon>
        <taxon>Trifolieae</taxon>
        <taxon>Trifolium</taxon>
    </lineage>
</organism>
<dbReference type="Proteomes" id="UP000265520">
    <property type="component" value="Unassembled WGS sequence"/>
</dbReference>
<feature type="non-terminal residue" evidence="1">
    <location>
        <position position="1"/>
    </location>
</feature>
<proteinExistence type="predicted"/>
<dbReference type="AlphaFoldDB" id="A0A392W4Y7"/>
<reference evidence="1 2" key="1">
    <citation type="journal article" date="2018" name="Front. Plant Sci.">
        <title>Red Clover (Trifolium pratense) and Zigzag Clover (T. medium) - A Picture of Genomic Similarities and Differences.</title>
        <authorList>
            <person name="Dluhosova J."/>
            <person name="Istvanek J."/>
            <person name="Nedelnik J."/>
            <person name="Repkova J."/>
        </authorList>
    </citation>
    <scope>NUCLEOTIDE SEQUENCE [LARGE SCALE GENOMIC DNA]</scope>
    <source>
        <strain evidence="2">cv. 10/8</strain>
        <tissue evidence="1">Leaf</tissue>
    </source>
</reference>
<evidence type="ECO:0000313" key="2">
    <source>
        <dbReference type="Proteomes" id="UP000265520"/>
    </source>
</evidence>
<dbReference type="EMBL" id="LXQA011337117">
    <property type="protein sequence ID" value="MCI93730.1"/>
    <property type="molecule type" value="Genomic_DNA"/>
</dbReference>
<keyword evidence="2" id="KW-1185">Reference proteome</keyword>